<dbReference type="PANTHER" id="PTHR47331">
    <property type="entry name" value="PHD-TYPE DOMAIN-CONTAINING PROTEIN"/>
    <property type="match status" value="1"/>
</dbReference>
<dbReference type="GO" id="GO:0071897">
    <property type="term" value="P:DNA biosynthetic process"/>
    <property type="evidence" value="ECO:0007669"/>
    <property type="project" value="UniProtKB-ARBA"/>
</dbReference>
<accession>A0A3L8DQF0</accession>
<dbReference type="Gene3D" id="2.40.70.10">
    <property type="entry name" value="Acid Proteases"/>
    <property type="match status" value="1"/>
</dbReference>
<dbReference type="PANTHER" id="PTHR47331:SF5">
    <property type="entry name" value="RIBONUCLEASE H"/>
    <property type="match status" value="1"/>
</dbReference>
<evidence type="ECO:0000313" key="2">
    <source>
        <dbReference type="EMBL" id="RLU21169.1"/>
    </source>
</evidence>
<feature type="domain" description="Reverse transcriptase" evidence="1">
    <location>
        <begin position="413"/>
        <end position="538"/>
    </location>
</feature>
<gene>
    <name evidence="2" type="ORF">DMN91_005542</name>
    <name evidence="3" type="ORF">DMN91_006519</name>
</gene>
<proteinExistence type="predicted"/>
<sequence>MTGGCKQCGKKHNTLLHNEEGLVKSEMHKERATLPIKSNLNVAIGDVDKTNLQTTHSVNSASSKGGQVLLATAPVIMYDKSNKPHRCRAFLDAGSQLNLITKSLSQRLQLAERQDNNIVLSGIGCKHTNTLGSVQANIYLTVNEFKTKLSFAVMDRITEPMPSIQLNKESLGIPSNIKIADEVFELPGDVDILLGSGVFWDLLCIGQIKLGRNLPVLQKTKLGWIIGGNAPIIYQQEVPRRTVLSVMGKEPGLEQQLERFWKLEECSLETSQWTQEQTQCEREFRSTYQRDPFGRFIVHFSFKEDPSQLGDSRETVLKRLRSVNKRLYSNLELKTQYIACIEEYLSLGHMTKVDKEINQRSPYCYYLPYHAVVKEDRSTTKLRVVFDASAKTTSGKSLNDILLVGPTIQQELFSILVRFRQHPYVLTGDIEKMYRQIYVHEKYRGLQRILWQTEPTAPVEEFILNIVAFGLTLSPFVAVRCLHQLAYDHQELWPKISQIILREFYVDDMITGADSEDELKNIQSRIRDILTTGGFRIRK</sequence>
<dbReference type="InterPro" id="IPR000477">
    <property type="entry name" value="RT_dom"/>
</dbReference>
<protein>
    <recommendedName>
        <fullName evidence="1">Reverse transcriptase domain-containing protein</fullName>
    </recommendedName>
</protein>
<dbReference type="EMBL" id="QOIP01000006">
    <property type="protein sequence ID" value="RLU22139.1"/>
    <property type="molecule type" value="Genomic_DNA"/>
</dbReference>
<dbReference type="Proteomes" id="UP000279307">
    <property type="component" value="Chromosome 6"/>
</dbReference>
<reference evidence="3 4" key="1">
    <citation type="journal article" date="2018" name="Genome Res.">
        <title>The genomic architecture and molecular evolution of ant odorant receptors.</title>
        <authorList>
            <person name="McKenzie S.K."/>
            <person name="Kronauer D.J.C."/>
        </authorList>
    </citation>
    <scope>NUCLEOTIDE SEQUENCE [LARGE SCALE GENOMIC DNA]</scope>
    <source>
        <strain evidence="3">Clonal line C1</strain>
    </source>
</reference>
<reference evidence="3" key="2">
    <citation type="submission" date="2018-07" db="EMBL/GenBank/DDBJ databases">
        <authorList>
            <person name="Mckenzie S.K."/>
            <person name="Kronauer D.J.C."/>
        </authorList>
    </citation>
    <scope>NUCLEOTIDE SEQUENCE</scope>
    <source>
        <strain evidence="3">Clonal line C1</strain>
    </source>
</reference>
<dbReference type="Gene3D" id="3.30.70.270">
    <property type="match status" value="1"/>
</dbReference>
<dbReference type="OrthoDB" id="5920040at2759"/>
<evidence type="ECO:0000313" key="3">
    <source>
        <dbReference type="EMBL" id="RLU22139.1"/>
    </source>
</evidence>
<dbReference type="Pfam" id="PF00078">
    <property type="entry name" value="RVT_1"/>
    <property type="match status" value="1"/>
</dbReference>
<dbReference type="InterPro" id="IPR021109">
    <property type="entry name" value="Peptidase_aspartic_dom_sf"/>
</dbReference>
<comment type="caution">
    <text evidence="3">The sequence shown here is derived from an EMBL/GenBank/DDBJ whole genome shotgun (WGS) entry which is preliminary data.</text>
</comment>
<organism evidence="3 4">
    <name type="scientific">Ooceraea biroi</name>
    <name type="common">Clonal raider ant</name>
    <name type="synonym">Cerapachys biroi</name>
    <dbReference type="NCBI Taxonomy" id="2015173"/>
    <lineage>
        <taxon>Eukaryota</taxon>
        <taxon>Metazoa</taxon>
        <taxon>Ecdysozoa</taxon>
        <taxon>Arthropoda</taxon>
        <taxon>Hexapoda</taxon>
        <taxon>Insecta</taxon>
        <taxon>Pterygota</taxon>
        <taxon>Neoptera</taxon>
        <taxon>Endopterygota</taxon>
        <taxon>Hymenoptera</taxon>
        <taxon>Apocrita</taxon>
        <taxon>Aculeata</taxon>
        <taxon>Formicoidea</taxon>
        <taxon>Formicidae</taxon>
        <taxon>Dorylinae</taxon>
        <taxon>Ooceraea</taxon>
    </lineage>
</organism>
<dbReference type="EMBL" id="QOIP01000006">
    <property type="protein sequence ID" value="RLU21169.1"/>
    <property type="molecule type" value="Genomic_DNA"/>
</dbReference>
<name>A0A3L8DQF0_OOCBI</name>
<dbReference type="InterPro" id="IPR043502">
    <property type="entry name" value="DNA/RNA_pol_sf"/>
</dbReference>
<dbReference type="InterPro" id="IPR043128">
    <property type="entry name" value="Rev_trsase/Diguanyl_cyclase"/>
</dbReference>
<dbReference type="Gene3D" id="3.10.10.10">
    <property type="entry name" value="HIV Type 1 Reverse Transcriptase, subunit A, domain 1"/>
    <property type="match status" value="1"/>
</dbReference>
<evidence type="ECO:0000259" key="1">
    <source>
        <dbReference type="Pfam" id="PF00078"/>
    </source>
</evidence>
<evidence type="ECO:0000313" key="4">
    <source>
        <dbReference type="Proteomes" id="UP000279307"/>
    </source>
</evidence>
<dbReference type="SUPFAM" id="SSF56672">
    <property type="entry name" value="DNA/RNA polymerases"/>
    <property type="match status" value="1"/>
</dbReference>
<dbReference type="AlphaFoldDB" id="A0A3L8DQF0"/>